<dbReference type="Proteomes" id="UP000321424">
    <property type="component" value="Unassembled WGS sequence"/>
</dbReference>
<dbReference type="SUPFAM" id="SSF52091">
    <property type="entry name" value="SpoIIaa-like"/>
    <property type="match status" value="1"/>
</dbReference>
<dbReference type="Gene3D" id="3.30.750.24">
    <property type="entry name" value="STAS domain"/>
    <property type="match status" value="1"/>
</dbReference>
<accession>A0A511MSP1</accession>
<dbReference type="GO" id="GO:0043856">
    <property type="term" value="F:anti-sigma factor antagonist activity"/>
    <property type="evidence" value="ECO:0007669"/>
    <property type="project" value="InterPro"/>
</dbReference>
<name>A0A511MSP1_9NOCA</name>
<dbReference type="NCBIfam" id="TIGR00377">
    <property type="entry name" value="ant_ant_sig"/>
    <property type="match status" value="1"/>
</dbReference>
<evidence type="ECO:0000313" key="4">
    <source>
        <dbReference type="EMBL" id="GEM43590.1"/>
    </source>
</evidence>
<proteinExistence type="inferred from homology"/>
<sequence length="122" mass="12908">MSADGKAKSLETDVRSVDSTRILSLTGEIDMASAPQFQAAVDEALRDQPNTLVVDLSLVEFFGSAGLSVLLVAAEALPSGQLRVVASPPVRRPIEVTGLDKLLSVHNTVDDALSVEEPRRPA</sequence>
<dbReference type="OrthoDB" id="4484870at2"/>
<comment type="similarity">
    <text evidence="1 2">Belongs to the anti-sigma-factor antagonist family.</text>
</comment>
<dbReference type="InterPro" id="IPR003658">
    <property type="entry name" value="Anti-sigma_ant"/>
</dbReference>
<feature type="domain" description="STAS" evidence="3">
    <location>
        <begin position="10"/>
        <end position="116"/>
    </location>
</feature>
<dbReference type="AlphaFoldDB" id="A0A511MSP1"/>
<evidence type="ECO:0000259" key="3">
    <source>
        <dbReference type="PROSITE" id="PS50801"/>
    </source>
</evidence>
<keyword evidence="5" id="KW-1185">Reference proteome</keyword>
<gene>
    <name evidence="4" type="ORF">NN4_81090</name>
</gene>
<dbReference type="Pfam" id="PF01740">
    <property type="entry name" value="STAS"/>
    <property type="match status" value="1"/>
</dbReference>
<dbReference type="PANTHER" id="PTHR33495:SF2">
    <property type="entry name" value="ANTI-SIGMA FACTOR ANTAGONIST TM_1081-RELATED"/>
    <property type="match status" value="1"/>
</dbReference>
<evidence type="ECO:0000256" key="1">
    <source>
        <dbReference type="ARBA" id="ARBA00009013"/>
    </source>
</evidence>
<dbReference type="RefSeq" id="WP_147142515.1">
    <property type="nucleotide sequence ID" value="NZ_BJXA01000105.1"/>
</dbReference>
<dbReference type="InterPro" id="IPR002645">
    <property type="entry name" value="STAS_dom"/>
</dbReference>
<dbReference type="PROSITE" id="PS50801">
    <property type="entry name" value="STAS"/>
    <property type="match status" value="1"/>
</dbReference>
<dbReference type="EMBL" id="BJXA01000105">
    <property type="protein sequence ID" value="GEM43590.1"/>
    <property type="molecule type" value="Genomic_DNA"/>
</dbReference>
<evidence type="ECO:0000313" key="5">
    <source>
        <dbReference type="Proteomes" id="UP000321424"/>
    </source>
</evidence>
<organism evidence="4 5">
    <name type="scientific">Nocardia ninae NBRC 108245</name>
    <dbReference type="NCBI Taxonomy" id="1210091"/>
    <lineage>
        <taxon>Bacteria</taxon>
        <taxon>Bacillati</taxon>
        <taxon>Actinomycetota</taxon>
        <taxon>Actinomycetes</taxon>
        <taxon>Mycobacteriales</taxon>
        <taxon>Nocardiaceae</taxon>
        <taxon>Nocardia</taxon>
    </lineage>
</organism>
<evidence type="ECO:0000256" key="2">
    <source>
        <dbReference type="RuleBase" id="RU003749"/>
    </source>
</evidence>
<dbReference type="PANTHER" id="PTHR33495">
    <property type="entry name" value="ANTI-SIGMA FACTOR ANTAGONIST TM_1081-RELATED-RELATED"/>
    <property type="match status" value="1"/>
</dbReference>
<reference evidence="4 5" key="1">
    <citation type="submission" date="2019-07" db="EMBL/GenBank/DDBJ databases">
        <title>Whole genome shotgun sequence of Nocardia ninae NBRC 108245.</title>
        <authorList>
            <person name="Hosoyama A."/>
            <person name="Uohara A."/>
            <person name="Ohji S."/>
            <person name="Ichikawa N."/>
        </authorList>
    </citation>
    <scope>NUCLEOTIDE SEQUENCE [LARGE SCALE GENOMIC DNA]</scope>
    <source>
        <strain evidence="4 5">NBRC 108245</strain>
    </source>
</reference>
<comment type="caution">
    <text evidence="4">The sequence shown here is derived from an EMBL/GenBank/DDBJ whole genome shotgun (WGS) entry which is preliminary data.</text>
</comment>
<dbReference type="CDD" id="cd07043">
    <property type="entry name" value="STAS_anti-anti-sigma_factors"/>
    <property type="match status" value="1"/>
</dbReference>
<protein>
    <recommendedName>
        <fullName evidence="2">Anti-sigma factor antagonist</fullName>
    </recommendedName>
</protein>
<dbReference type="InterPro" id="IPR036513">
    <property type="entry name" value="STAS_dom_sf"/>
</dbReference>